<evidence type="ECO:0000256" key="1">
    <source>
        <dbReference type="SAM" id="MobiDB-lite"/>
    </source>
</evidence>
<dbReference type="SUPFAM" id="SSF54695">
    <property type="entry name" value="POZ domain"/>
    <property type="match status" value="1"/>
</dbReference>
<evidence type="ECO:0000313" key="4">
    <source>
        <dbReference type="Proteomes" id="UP001378960"/>
    </source>
</evidence>
<feature type="domain" description="BTB" evidence="2">
    <location>
        <begin position="117"/>
        <end position="188"/>
    </location>
</feature>
<evidence type="ECO:0000259" key="2">
    <source>
        <dbReference type="PROSITE" id="PS50097"/>
    </source>
</evidence>
<feature type="compositionally biased region" description="Low complexity" evidence="1">
    <location>
        <begin position="653"/>
        <end position="672"/>
    </location>
</feature>
<dbReference type="InterPro" id="IPR011333">
    <property type="entry name" value="SKP1/BTB/POZ_sf"/>
</dbReference>
<gene>
    <name evidence="3" type="ORF">DAPK24_035700</name>
</gene>
<organism evidence="3 4">
    <name type="scientific">Pichia kluyveri</name>
    <name type="common">Yeast</name>
    <dbReference type="NCBI Taxonomy" id="36015"/>
    <lineage>
        <taxon>Eukaryota</taxon>
        <taxon>Fungi</taxon>
        <taxon>Dikarya</taxon>
        <taxon>Ascomycota</taxon>
        <taxon>Saccharomycotina</taxon>
        <taxon>Pichiomycetes</taxon>
        <taxon>Pichiales</taxon>
        <taxon>Pichiaceae</taxon>
        <taxon>Pichia</taxon>
    </lineage>
</organism>
<dbReference type="AlphaFoldDB" id="A0AAV5R6S5"/>
<dbReference type="PROSITE" id="PS50097">
    <property type="entry name" value="BTB"/>
    <property type="match status" value="1"/>
</dbReference>
<proteinExistence type="predicted"/>
<dbReference type="Proteomes" id="UP001378960">
    <property type="component" value="Unassembled WGS sequence"/>
</dbReference>
<dbReference type="PANTHER" id="PTHR47369:SF1">
    <property type="entry name" value="BTB_POZ DOMAIN-CONTAINING PROTEIN"/>
    <property type="match status" value="1"/>
</dbReference>
<accession>A0AAV5R6S5</accession>
<comment type="caution">
    <text evidence="3">The sequence shown here is derived from an EMBL/GenBank/DDBJ whole genome shotgun (WGS) entry which is preliminary data.</text>
</comment>
<keyword evidence="4" id="KW-1185">Reference proteome</keyword>
<feature type="compositionally biased region" description="Polar residues" evidence="1">
    <location>
        <begin position="636"/>
        <end position="649"/>
    </location>
</feature>
<feature type="region of interest" description="Disordered" evidence="1">
    <location>
        <begin position="585"/>
        <end position="607"/>
    </location>
</feature>
<feature type="region of interest" description="Disordered" evidence="1">
    <location>
        <begin position="628"/>
        <end position="687"/>
    </location>
</feature>
<dbReference type="Gene3D" id="3.30.710.10">
    <property type="entry name" value="Potassium Channel Kv1.1, Chain A"/>
    <property type="match status" value="1"/>
</dbReference>
<reference evidence="3 4" key="1">
    <citation type="journal article" date="2023" name="Elife">
        <title>Identification of key yeast species and microbe-microbe interactions impacting larval growth of Drosophila in the wild.</title>
        <authorList>
            <person name="Mure A."/>
            <person name="Sugiura Y."/>
            <person name="Maeda R."/>
            <person name="Honda K."/>
            <person name="Sakurai N."/>
            <person name="Takahashi Y."/>
            <person name="Watada M."/>
            <person name="Katoh T."/>
            <person name="Gotoh A."/>
            <person name="Gotoh Y."/>
            <person name="Taniguchi I."/>
            <person name="Nakamura K."/>
            <person name="Hayashi T."/>
            <person name="Katayama T."/>
            <person name="Uemura T."/>
            <person name="Hattori Y."/>
        </authorList>
    </citation>
    <scope>NUCLEOTIDE SEQUENCE [LARGE SCALE GENOMIC DNA]</scope>
    <source>
        <strain evidence="3 4">PK-24</strain>
    </source>
</reference>
<evidence type="ECO:0000313" key="3">
    <source>
        <dbReference type="EMBL" id="GMM46995.1"/>
    </source>
</evidence>
<protein>
    <recommendedName>
        <fullName evidence="2">BTB domain-containing protein</fullName>
    </recommendedName>
</protein>
<name>A0AAV5R6S5_PICKL</name>
<dbReference type="EMBL" id="BTGB01000005">
    <property type="protein sequence ID" value="GMM46995.1"/>
    <property type="molecule type" value="Genomic_DNA"/>
</dbReference>
<dbReference type="PANTHER" id="PTHR47369">
    <property type="entry name" value="BTB/POZ DOMAIN-CONTAINING PROTEIN"/>
    <property type="match status" value="1"/>
</dbReference>
<dbReference type="InterPro" id="IPR000210">
    <property type="entry name" value="BTB/POZ_dom"/>
</dbReference>
<sequence>MSNPELRPSSAPPISLTALDSDVQNQLHQHQLNQNLFNNQVLQMHHSFSNLHHTPSSTEMNTTNFSLKQSEIRDLSSNTEINDVPIQNNSTCPYGCCTTPYIGNYLFVNGLLKGEHYDVIIEAFGKKYKLHKLFLDKSPYFKSLFSWSKSTLNNNINGLNSDDETEDEEEDLKSDYRKVYRLQFDMDENTEDMIYTKRKSFELAISRLYGVANLVEEYKISYNMIEIGQYLAIPEIVCTATDFIVKNMDINNLAENLRFAITSNYGSASQRIIENGKGILCSNGWENGPEKWDRIPTTVISEVVGEDYFFVPTEWDRCIFIIKLIERRQEQLKSSKKNTSIYDDVEPIKKVLNAKVHYCNISPLQLQELEEMNDINGNPYIEPQVLHSALWQTVQLETLVSRSQDLLHLDSLILSPQPPSNNTKWFKVPTKDETLSGLPKELDELLDQSLSKTLHNQLNADDAKSTQADDLTNSNNNLLNMKKASEVLYNWTKINPFRFSVSFANVSELSTDKRVYGKTFWYAGSYWNLYLQKSHITSKNSYQIGVYLHRAHNGISNSQSKSGMINSDVFADNINYKSMPKKYPRKDSLSSFPTTTTTTSIPYNRTNTQLDSSIDNLEMNMIDLSISDDMSSPSITNSPQQRLSHSSPNLDIPNLSSLRTRSRSPSKSPNKYKSAHQDRRYNNNSNPIMHYEDERSAIKVYFIIFTPSRRSKPTITSFLSVPNDFSKSQSWGWKSNNMCVFNEDGTFATGQDPNLKFMILLGNI</sequence>